<dbReference type="SMART" id="SM00320">
    <property type="entry name" value="WD40"/>
    <property type="match status" value="4"/>
</dbReference>
<dbReference type="EMBL" id="CAJFCJ010000019">
    <property type="protein sequence ID" value="CAD5123927.1"/>
    <property type="molecule type" value="Genomic_DNA"/>
</dbReference>
<protein>
    <submittedName>
        <fullName evidence="1">Uncharacterized protein</fullName>
    </submittedName>
</protein>
<comment type="caution">
    <text evidence="1">The sequence shown here is derived from an EMBL/GenBank/DDBJ whole genome shotgun (WGS) entry which is preliminary data.</text>
</comment>
<reference evidence="1 2" key="1">
    <citation type="submission" date="2020-08" db="EMBL/GenBank/DDBJ databases">
        <authorList>
            <person name="Hejnol A."/>
        </authorList>
    </citation>
    <scope>NUCLEOTIDE SEQUENCE [LARGE SCALE GENOMIC DNA]</scope>
</reference>
<dbReference type="Gene3D" id="2.130.10.10">
    <property type="entry name" value="YVTN repeat-like/Quinoprotein amine dehydrogenase"/>
    <property type="match status" value="1"/>
</dbReference>
<dbReference type="InterPro" id="IPR036322">
    <property type="entry name" value="WD40_repeat_dom_sf"/>
</dbReference>
<dbReference type="AlphaFoldDB" id="A0A7I8W5U6"/>
<proteinExistence type="predicted"/>
<dbReference type="PANTHER" id="PTHR44666:SF1">
    <property type="entry name" value="WD REPEAT-CONTAINING PROTEIN 53"/>
    <property type="match status" value="1"/>
</dbReference>
<keyword evidence="2" id="KW-1185">Reference proteome</keyword>
<evidence type="ECO:0000313" key="2">
    <source>
        <dbReference type="Proteomes" id="UP000549394"/>
    </source>
</evidence>
<dbReference type="PANTHER" id="PTHR44666">
    <property type="entry name" value="WD REPEAT-CONTAINING PROTEIN 53"/>
    <property type="match status" value="1"/>
</dbReference>
<dbReference type="InterPro" id="IPR015943">
    <property type="entry name" value="WD40/YVTN_repeat-like_dom_sf"/>
</dbReference>
<organism evidence="1 2">
    <name type="scientific">Dimorphilus gyrociliatus</name>
    <dbReference type="NCBI Taxonomy" id="2664684"/>
    <lineage>
        <taxon>Eukaryota</taxon>
        <taxon>Metazoa</taxon>
        <taxon>Spiralia</taxon>
        <taxon>Lophotrochozoa</taxon>
        <taxon>Annelida</taxon>
        <taxon>Polychaeta</taxon>
        <taxon>Polychaeta incertae sedis</taxon>
        <taxon>Dinophilidae</taxon>
        <taxon>Dimorphilus</taxon>
    </lineage>
</organism>
<accession>A0A7I8W5U6</accession>
<dbReference type="Proteomes" id="UP000549394">
    <property type="component" value="Unassembled WGS sequence"/>
</dbReference>
<dbReference type="SUPFAM" id="SSF50978">
    <property type="entry name" value="WD40 repeat-like"/>
    <property type="match status" value="1"/>
</dbReference>
<evidence type="ECO:0000313" key="1">
    <source>
        <dbReference type="EMBL" id="CAD5123927.1"/>
    </source>
</evidence>
<name>A0A7I8W5U6_9ANNE</name>
<dbReference type="InterPro" id="IPR042453">
    <property type="entry name" value="WDR53"/>
</dbReference>
<gene>
    <name evidence="1" type="ORF">DGYR_LOCUS11555</name>
</gene>
<dbReference type="OrthoDB" id="2161379at2759"/>
<dbReference type="InterPro" id="IPR001680">
    <property type="entry name" value="WD40_rpt"/>
</dbReference>
<sequence length="315" mass="35251">MASMRIATKHQNNIACIDFTLDNKIITCGDSGELGLLEKDGEVPKVFKICKTDLTSVRCSKKNDWNLYVSSGTKIFSMDLRKLDNPIATADSNNDEINQIVLNDDESLLGACDDAGHCRIFKTAEFCCYRNIKGHTNICATVGFLDDDILTAGYDFMIKRWNFSRRPKMLFSIDTRQLEPNESQQYVFNPPFIHSLCIGDIVAFGLESSSILLCNKKGKHLPIKGLLKNGHTVGVSSVQIVKENLVSAGNDGKVIQWSLNDIEEEKDNMELSTKNIVLYQGEKLNWMVPGVWDGKSVMATVDQTDKVTIIPLRQF</sequence>